<protein>
    <submittedName>
        <fullName evidence="1">Uncharacterized protein</fullName>
    </submittedName>
</protein>
<dbReference type="Proteomes" id="UP000828390">
    <property type="component" value="Unassembled WGS sequence"/>
</dbReference>
<dbReference type="EMBL" id="JAIWYP010000008">
    <property type="protein sequence ID" value="KAH3780161.1"/>
    <property type="molecule type" value="Genomic_DNA"/>
</dbReference>
<name>A0A9D4EKH1_DREPO</name>
<comment type="caution">
    <text evidence="1">The sequence shown here is derived from an EMBL/GenBank/DDBJ whole genome shotgun (WGS) entry which is preliminary data.</text>
</comment>
<keyword evidence="2" id="KW-1185">Reference proteome</keyword>
<sequence length="104" mass="11641">MCEFLTYNPHSPLQSKHMLVQRLHACDKVLVKRTSVTACDKVLVKRTSVTACDKVLVKRTSVTACDKVLVKRTSVTQSMANIDLRFLAFSSMPTVKCLSSNNCY</sequence>
<reference evidence="1" key="2">
    <citation type="submission" date="2020-11" db="EMBL/GenBank/DDBJ databases">
        <authorList>
            <person name="McCartney M.A."/>
            <person name="Auch B."/>
            <person name="Kono T."/>
            <person name="Mallez S."/>
            <person name="Becker A."/>
            <person name="Gohl D.M."/>
            <person name="Silverstein K.A.T."/>
            <person name="Koren S."/>
            <person name="Bechman K.B."/>
            <person name="Herman A."/>
            <person name="Abrahante J.E."/>
            <person name="Garbe J."/>
        </authorList>
    </citation>
    <scope>NUCLEOTIDE SEQUENCE</scope>
    <source>
        <strain evidence="1">Duluth1</strain>
        <tissue evidence="1">Whole animal</tissue>
    </source>
</reference>
<gene>
    <name evidence="1" type="ORF">DPMN_157971</name>
</gene>
<accession>A0A9D4EKH1</accession>
<reference evidence="1" key="1">
    <citation type="journal article" date="2019" name="bioRxiv">
        <title>The Genome of the Zebra Mussel, Dreissena polymorpha: A Resource for Invasive Species Research.</title>
        <authorList>
            <person name="McCartney M.A."/>
            <person name="Auch B."/>
            <person name="Kono T."/>
            <person name="Mallez S."/>
            <person name="Zhang Y."/>
            <person name="Obille A."/>
            <person name="Becker A."/>
            <person name="Abrahante J.E."/>
            <person name="Garbe J."/>
            <person name="Badalamenti J.P."/>
            <person name="Herman A."/>
            <person name="Mangelson H."/>
            <person name="Liachko I."/>
            <person name="Sullivan S."/>
            <person name="Sone E.D."/>
            <person name="Koren S."/>
            <person name="Silverstein K.A.T."/>
            <person name="Beckman K.B."/>
            <person name="Gohl D.M."/>
        </authorList>
    </citation>
    <scope>NUCLEOTIDE SEQUENCE</scope>
    <source>
        <strain evidence="1">Duluth1</strain>
        <tissue evidence="1">Whole animal</tissue>
    </source>
</reference>
<organism evidence="1 2">
    <name type="scientific">Dreissena polymorpha</name>
    <name type="common">Zebra mussel</name>
    <name type="synonym">Mytilus polymorpha</name>
    <dbReference type="NCBI Taxonomy" id="45954"/>
    <lineage>
        <taxon>Eukaryota</taxon>
        <taxon>Metazoa</taxon>
        <taxon>Spiralia</taxon>
        <taxon>Lophotrochozoa</taxon>
        <taxon>Mollusca</taxon>
        <taxon>Bivalvia</taxon>
        <taxon>Autobranchia</taxon>
        <taxon>Heteroconchia</taxon>
        <taxon>Euheterodonta</taxon>
        <taxon>Imparidentia</taxon>
        <taxon>Neoheterodontei</taxon>
        <taxon>Myida</taxon>
        <taxon>Dreissenoidea</taxon>
        <taxon>Dreissenidae</taxon>
        <taxon>Dreissena</taxon>
    </lineage>
</organism>
<evidence type="ECO:0000313" key="1">
    <source>
        <dbReference type="EMBL" id="KAH3780161.1"/>
    </source>
</evidence>
<evidence type="ECO:0000313" key="2">
    <source>
        <dbReference type="Proteomes" id="UP000828390"/>
    </source>
</evidence>
<proteinExistence type="predicted"/>
<dbReference type="AlphaFoldDB" id="A0A9D4EKH1"/>